<reference evidence="3 4" key="1">
    <citation type="submission" date="2016-10" db="EMBL/GenBank/DDBJ databases">
        <authorList>
            <person name="de Groot N.N."/>
        </authorList>
    </citation>
    <scope>NUCLEOTIDE SEQUENCE [LARGE SCALE GENOMIC DNA]</scope>
    <source>
        <strain evidence="3 4">CGMCC 4.5739</strain>
    </source>
</reference>
<dbReference type="OrthoDB" id="5243741at2"/>
<dbReference type="InterPro" id="IPR000847">
    <property type="entry name" value="LysR_HTH_N"/>
</dbReference>
<sequence length="398" mass="43304">MSAILNRIRSRPRDEWNRHLVHELPSLADEIVEILRSRIPGFSTFLSGGHREKIRWEIERAVLSALDDGFPAADGGHGSDGQTARPPGGAVRSPAASSPHHPTGAAAPGTGPGRGGLDGLDGLDGFQAGGLGRDLARHELFAALTFDPPVSEELSARLARRAGWPLPEQVRAVVLPEPHEVGLPEEVTGDVLHGHTRDQQVLLIPDPAPDPELRPALLTALRGHHAAVGHTVLLREAAASVRWARRLLDLAPAQSGPDAAVFFVDDHLSTLLLLQDETLLRALGTRWLHPLAGLTPRQSERLEVTLLAWLEGGGAPEAAKALKVHPQTVHYRLRQLEKLFGCALRDPRSRLELELTLHSRRLMAQMRNLRCRTGRRTRAAGAAFRQLGVGREARVNGR</sequence>
<dbReference type="InterPro" id="IPR042070">
    <property type="entry name" value="PucR_C-HTH_sf"/>
</dbReference>
<feature type="region of interest" description="Disordered" evidence="1">
    <location>
        <begin position="71"/>
        <end position="121"/>
    </location>
</feature>
<name>A0A1I1JGL4_9ACTN</name>
<accession>A0A1I1JGL4</accession>
<dbReference type="STRING" id="910347.SAMN05421773_103349"/>
<evidence type="ECO:0000259" key="2">
    <source>
        <dbReference type="PROSITE" id="PS50931"/>
    </source>
</evidence>
<dbReference type="Pfam" id="PF13556">
    <property type="entry name" value="HTH_30"/>
    <property type="match status" value="1"/>
</dbReference>
<gene>
    <name evidence="3" type="ORF">SAMN05421773_103349</name>
</gene>
<dbReference type="Gene3D" id="1.10.10.2840">
    <property type="entry name" value="PucR C-terminal helix-turn-helix domain"/>
    <property type="match status" value="1"/>
</dbReference>
<organism evidence="3 4">
    <name type="scientific">Streptomyces aidingensis</name>
    <dbReference type="NCBI Taxonomy" id="910347"/>
    <lineage>
        <taxon>Bacteria</taxon>
        <taxon>Bacillati</taxon>
        <taxon>Actinomycetota</taxon>
        <taxon>Actinomycetes</taxon>
        <taxon>Kitasatosporales</taxon>
        <taxon>Streptomycetaceae</taxon>
        <taxon>Streptomyces</taxon>
    </lineage>
</organism>
<dbReference type="AlphaFoldDB" id="A0A1I1JGL4"/>
<dbReference type="PANTHER" id="PTHR33744:SF1">
    <property type="entry name" value="DNA-BINDING TRANSCRIPTIONAL ACTIVATOR ADER"/>
    <property type="match status" value="1"/>
</dbReference>
<dbReference type="PROSITE" id="PS50931">
    <property type="entry name" value="HTH_LYSR"/>
    <property type="match status" value="1"/>
</dbReference>
<dbReference type="InterPro" id="IPR051448">
    <property type="entry name" value="CdaR-like_regulators"/>
</dbReference>
<proteinExistence type="predicted"/>
<feature type="domain" description="HTH lysR-type" evidence="2">
    <location>
        <begin position="317"/>
        <end position="356"/>
    </location>
</feature>
<evidence type="ECO:0000313" key="4">
    <source>
        <dbReference type="Proteomes" id="UP000199207"/>
    </source>
</evidence>
<dbReference type="Proteomes" id="UP000199207">
    <property type="component" value="Unassembled WGS sequence"/>
</dbReference>
<evidence type="ECO:0000256" key="1">
    <source>
        <dbReference type="SAM" id="MobiDB-lite"/>
    </source>
</evidence>
<dbReference type="PANTHER" id="PTHR33744">
    <property type="entry name" value="CARBOHYDRATE DIACID REGULATOR"/>
    <property type="match status" value="1"/>
</dbReference>
<dbReference type="InterPro" id="IPR025736">
    <property type="entry name" value="PucR_C-HTH_dom"/>
</dbReference>
<evidence type="ECO:0000313" key="3">
    <source>
        <dbReference type="EMBL" id="SFC45768.1"/>
    </source>
</evidence>
<protein>
    <submittedName>
        <fullName evidence="3">PucR C-terminal helix-turn-helix domain-containing protein</fullName>
    </submittedName>
</protein>
<keyword evidence="4" id="KW-1185">Reference proteome</keyword>
<feature type="compositionally biased region" description="Gly residues" evidence="1">
    <location>
        <begin position="110"/>
        <end position="119"/>
    </location>
</feature>
<dbReference type="EMBL" id="FOLM01000003">
    <property type="protein sequence ID" value="SFC45768.1"/>
    <property type="molecule type" value="Genomic_DNA"/>
</dbReference>
<dbReference type="GO" id="GO:0003700">
    <property type="term" value="F:DNA-binding transcription factor activity"/>
    <property type="evidence" value="ECO:0007669"/>
    <property type="project" value="InterPro"/>
</dbReference>